<dbReference type="RefSeq" id="WP_213370392.1">
    <property type="nucleotide sequence ID" value="NZ_BSFJ01000020.1"/>
</dbReference>
<feature type="region of interest" description="Disordered" evidence="1">
    <location>
        <begin position="10"/>
        <end position="33"/>
    </location>
</feature>
<organism evidence="2 3">
    <name type="scientific">Ancylobacter dichloromethanicus</name>
    <dbReference type="NCBI Taxonomy" id="518825"/>
    <lineage>
        <taxon>Bacteria</taxon>
        <taxon>Pseudomonadati</taxon>
        <taxon>Pseudomonadota</taxon>
        <taxon>Alphaproteobacteria</taxon>
        <taxon>Hyphomicrobiales</taxon>
        <taxon>Xanthobacteraceae</taxon>
        <taxon>Ancylobacter</taxon>
    </lineage>
</organism>
<dbReference type="EMBL" id="BSFJ01000020">
    <property type="protein sequence ID" value="GLK72929.1"/>
    <property type="molecule type" value="Genomic_DNA"/>
</dbReference>
<keyword evidence="3" id="KW-1185">Reference proteome</keyword>
<name>A0A9W6JBF0_9HYPH</name>
<accession>A0A9W6JBF0</accession>
<comment type="caution">
    <text evidence="2">The sequence shown here is derived from an EMBL/GenBank/DDBJ whole genome shotgun (WGS) entry which is preliminary data.</text>
</comment>
<evidence type="ECO:0000313" key="2">
    <source>
        <dbReference type="EMBL" id="GLK72929.1"/>
    </source>
</evidence>
<sequence>MRAALENLVRAGGTCRRPGPHLPGGTGRRPYPGARFPAFAADIAGFARRALTDTRT</sequence>
<reference evidence="2" key="1">
    <citation type="journal article" date="2014" name="Int. J. Syst. Evol. Microbiol.">
        <title>Complete genome sequence of Corynebacterium casei LMG S-19264T (=DSM 44701T), isolated from a smear-ripened cheese.</title>
        <authorList>
            <consortium name="US DOE Joint Genome Institute (JGI-PGF)"/>
            <person name="Walter F."/>
            <person name="Albersmeier A."/>
            <person name="Kalinowski J."/>
            <person name="Ruckert C."/>
        </authorList>
    </citation>
    <scope>NUCLEOTIDE SEQUENCE</scope>
    <source>
        <strain evidence="2">VKM B-2484</strain>
    </source>
</reference>
<gene>
    <name evidence="2" type="ORF">GCM10017643_30450</name>
</gene>
<dbReference type="Proteomes" id="UP001143370">
    <property type="component" value="Unassembled WGS sequence"/>
</dbReference>
<evidence type="ECO:0000313" key="3">
    <source>
        <dbReference type="Proteomes" id="UP001143370"/>
    </source>
</evidence>
<evidence type="ECO:0000256" key="1">
    <source>
        <dbReference type="SAM" id="MobiDB-lite"/>
    </source>
</evidence>
<dbReference type="AlphaFoldDB" id="A0A9W6JBF0"/>
<reference evidence="2" key="2">
    <citation type="submission" date="2023-01" db="EMBL/GenBank/DDBJ databases">
        <authorList>
            <person name="Sun Q."/>
            <person name="Evtushenko L."/>
        </authorList>
    </citation>
    <scope>NUCLEOTIDE SEQUENCE</scope>
    <source>
        <strain evidence="2">VKM B-2484</strain>
    </source>
</reference>
<proteinExistence type="predicted"/>
<protein>
    <submittedName>
        <fullName evidence="2">Uncharacterized protein</fullName>
    </submittedName>
</protein>